<comment type="catalytic activity">
    <reaction evidence="10 11">
        <text>tRNA(Gly) + glycine + ATP = glycyl-tRNA(Gly) + AMP + diphosphate</text>
        <dbReference type="Rhea" id="RHEA:16013"/>
        <dbReference type="Rhea" id="RHEA-COMP:9664"/>
        <dbReference type="Rhea" id="RHEA-COMP:9683"/>
        <dbReference type="ChEBI" id="CHEBI:30616"/>
        <dbReference type="ChEBI" id="CHEBI:33019"/>
        <dbReference type="ChEBI" id="CHEBI:57305"/>
        <dbReference type="ChEBI" id="CHEBI:78442"/>
        <dbReference type="ChEBI" id="CHEBI:78522"/>
        <dbReference type="ChEBI" id="CHEBI:456215"/>
        <dbReference type="EC" id="6.1.1.14"/>
    </reaction>
</comment>
<comment type="similarity">
    <text evidence="2 11">Belongs to the class-II aminoacyl-tRNA synthetase family.</text>
</comment>
<feature type="compositionally biased region" description="Polar residues" evidence="12">
    <location>
        <begin position="428"/>
        <end position="445"/>
    </location>
</feature>
<evidence type="ECO:0000256" key="2">
    <source>
        <dbReference type="ARBA" id="ARBA00008226"/>
    </source>
</evidence>
<evidence type="ECO:0000259" key="13">
    <source>
        <dbReference type="Pfam" id="PF05746"/>
    </source>
</evidence>
<dbReference type="RefSeq" id="WP_084391524.1">
    <property type="nucleotide sequence ID" value="NZ_BMKF01000001.1"/>
</dbReference>
<organism evidence="14 15">
    <name type="scientific">Henriciella pelagia</name>
    <dbReference type="NCBI Taxonomy" id="1977912"/>
    <lineage>
        <taxon>Bacteria</taxon>
        <taxon>Pseudomonadati</taxon>
        <taxon>Pseudomonadota</taxon>
        <taxon>Alphaproteobacteria</taxon>
        <taxon>Hyphomonadales</taxon>
        <taxon>Hyphomonadaceae</taxon>
        <taxon>Henriciella</taxon>
    </lineage>
</organism>
<evidence type="ECO:0000256" key="5">
    <source>
        <dbReference type="ARBA" id="ARBA00022598"/>
    </source>
</evidence>
<dbReference type="SUPFAM" id="SSF109604">
    <property type="entry name" value="HD-domain/PDEase-like"/>
    <property type="match status" value="1"/>
</dbReference>
<comment type="caution">
    <text evidence="14">The sequence shown here is derived from an EMBL/GenBank/DDBJ whole genome shotgun (WGS) entry which is preliminary data.</text>
</comment>
<comment type="subcellular location">
    <subcellularLocation>
        <location evidence="1 11">Cytoplasm</location>
    </subcellularLocation>
</comment>
<keyword evidence="7 11" id="KW-0067">ATP-binding</keyword>
<dbReference type="Pfam" id="PF02092">
    <property type="entry name" value="tRNA_synt_2f"/>
    <property type="match status" value="1"/>
</dbReference>
<evidence type="ECO:0000256" key="11">
    <source>
        <dbReference type="HAMAP-Rule" id="MF_00255"/>
    </source>
</evidence>
<evidence type="ECO:0000256" key="3">
    <source>
        <dbReference type="ARBA" id="ARBA00011209"/>
    </source>
</evidence>
<evidence type="ECO:0000256" key="4">
    <source>
        <dbReference type="ARBA" id="ARBA00022490"/>
    </source>
</evidence>
<evidence type="ECO:0000256" key="1">
    <source>
        <dbReference type="ARBA" id="ARBA00004496"/>
    </source>
</evidence>
<evidence type="ECO:0000256" key="12">
    <source>
        <dbReference type="SAM" id="MobiDB-lite"/>
    </source>
</evidence>
<evidence type="ECO:0000256" key="8">
    <source>
        <dbReference type="ARBA" id="ARBA00022917"/>
    </source>
</evidence>
<name>A0ABQ1JAT1_9PROT</name>
<dbReference type="PANTHER" id="PTHR30075">
    <property type="entry name" value="GLYCYL-TRNA SYNTHETASE"/>
    <property type="match status" value="1"/>
</dbReference>
<dbReference type="NCBIfam" id="TIGR00211">
    <property type="entry name" value="glyS"/>
    <property type="match status" value="1"/>
</dbReference>
<proteinExistence type="inferred from homology"/>
<feature type="domain" description="DALR anticodon binding" evidence="13">
    <location>
        <begin position="725"/>
        <end position="830"/>
    </location>
</feature>
<keyword evidence="5 11" id="KW-0436">Ligase</keyword>
<reference evidence="15" key="1">
    <citation type="journal article" date="2019" name="Int. J. Syst. Evol. Microbiol.">
        <title>The Global Catalogue of Microorganisms (GCM) 10K type strain sequencing project: providing services to taxonomists for standard genome sequencing and annotation.</title>
        <authorList>
            <consortium name="The Broad Institute Genomics Platform"/>
            <consortium name="The Broad Institute Genome Sequencing Center for Infectious Disease"/>
            <person name="Wu L."/>
            <person name="Ma J."/>
        </authorList>
    </citation>
    <scope>NUCLEOTIDE SEQUENCE [LARGE SCALE GENOMIC DNA]</scope>
    <source>
        <strain evidence="15">CGMCC 1.15928</strain>
    </source>
</reference>
<sequence length="840" mass="92637">MAELLLELFSEEIPARMQAKAESDLRDALTRGLTEAGVEFGEVTALSGPRRLAIAIDGLPEKSADVSEEKKGPKVGAPEQAVQGFLRGAGLTSIDQAEVRSDPKKGDFYVAVREIPGRPLEDIIAELVPQIVRGFHWPKSMRWGRGELRWVRPLQRIVCVFNGKTVEFEIDGLKSGNETEGHRVQGRGPFTVSSLDEYRTKLQQEGSVVLSREDRRLLIEEQAHKVCAEAGLELVEDKGLLEEVTGLAEWPVVILGDMDPAFLDLPGEVIQLSMRTHQKYFAVRDPKTGNLAPHFVVVANIEAKDGGKAIAAGNRKVLSARLDDARFFWDNDRNTPLEKMAGKLSTIDFKKELGTIADKVERVAALARELAPKVGADPDLAEKAARLAKADLVSEMVFEFPELQGVMGRYYALEAGKRAGVIPDAKRSGTQSAAEESGARTSSDELSGMTGFVDRLDEASVRAIADAIAMHYKPQGPSDEVPTEPVSIAVALADKLDTLVGFWAIDEKPTGSKDPFALRRAALGVVRIILENEVRLNLQDDILKTFNILISIPFADYISSRSSETALSDVEHLIRRHEFKFKLVHDFLSNENGQFDVMELAKAVHLSDVPQNYDYVRQLPIDISAANHPDEAWAFIHRNHPGEPKKYFLEDNEGAQLNLAGRTEVQRTDLLAFFADRLKQYLRDAGARYDLIDAVFALGEDDLVLIVKRVEALGAFLETEDGANLQAGYKRAVNILRAEEKKDGAEFAGTPDTSLFEQDEEKALYAAIEASSAEADAALKAEDFERAMAALAALRAPVDAFFEHIQVNAEKPELRQNRLLILNSIRDALQRVADFSKLAA</sequence>
<comment type="subunit">
    <text evidence="3 11">Tetramer of two alpha and two beta subunits.</text>
</comment>
<evidence type="ECO:0000256" key="7">
    <source>
        <dbReference type="ARBA" id="ARBA00022840"/>
    </source>
</evidence>
<evidence type="ECO:0000313" key="15">
    <source>
        <dbReference type="Proteomes" id="UP000628854"/>
    </source>
</evidence>
<dbReference type="Gene3D" id="1.10.730.10">
    <property type="entry name" value="Isoleucyl-tRNA Synthetase, Domain 1"/>
    <property type="match status" value="1"/>
</dbReference>
<dbReference type="InterPro" id="IPR006194">
    <property type="entry name" value="Gly-tRNA-synth_heterodimer"/>
</dbReference>
<keyword evidence="8 11" id="KW-0648">Protein biosynthesis</keyword>
<evidence type="ECO:0000256" key="9">
    <source>
        <dbReference type="ARBA" id="ARBA00023146"/>
    </source>
</evidence>
<evidence type="ECO:0000256" key="6">
    <source>
        <dbReference type="ARBA" id="ARBA00022741"/>
    </source>
</evidence>
<feature type="region of interest" description="Disordered" evidence="12">
    <location>
        <begin position="424"/>
        <end position="446"/>
    </location>
</feature>
<dbReference type="Proteomes" id="UP000628854">
    <property type="component" value="Unassembled WGS sequence"/>
</dbReference>
<keyword evidence="4 11" id="KW-0963">Cytoplasm</keyword>
<dbReference type="PROSITE" id="PS50861">
    <property type="entry name" value="AA_TRNA_LIGASE_II_GLYAB"/>
    <property type="match status" value="1"/>
</dbReference>
<dbReference type="Pfam" id="PF05746">
    <property type="entry name" value="DALR_1"/>
    <property type="match status" value="1"/>
</dbReference>
<dbReference type="EC" id="6.1.1.14" evidence="11"/>
<dbReference type="PRINTS" id="PR01045">
    <property type="entry name" value="TRNASYNTHGB"/>
</dbReference>
<keyword evidence="9 11" id="KW-0030">Aminoacyl-tRNA synthetase</keyword>
<dbReference type="HAMAP" id="MF_00255">
    <property type="entry name" value="Gly_tRNA_synth_beta"/>
    <property type="match status" value="1"/>
</dbReference>
<dbReference type="InterPro" id="IPR008909">
    <property type="entry name" value="DALR_anticod-bd"/>
</dbReference>
<dbReference type="InterPro" id="IPR015944">
    <property type="entry name" value="Gly-tRNA-synth_bsu"/>
</dbReference>
<keyword evidence="15" id="KW-1185">Reference proteome</keyword>
<gene>
    <name evidence="11" type="primary">glyS</name>
    <name evidence="14" type="ORF">GCM10011503_10690</name>
</gene>
<evidence type="ECO:0000256" key="10">
    <source>
        <dbReference type="ARBA" id="ARBA00047937"/>
    </source>
</evidence>
<accession>A0ABQ1JAT1</accession>
<dbReference type="EMBL" id="BMKF01000001">
    <property type="protein sequence ID" value="GGB63825.1"/>
    <property type="molecule type" value="Genomic_DNA"/>
</dbReference>
<dbReference type="PANTHER" id="PTHR30075:SF2">
    <property type="entry name" value="GLYCINE--TRNA LIGASE, CHLOROPLASTIC_MITOCHONDRIAL 2"/>
    <property type="match status" value="1"/>
</dbReference>
<keyword evidence="6 11" id="KW-0547">Nucleotide-binding</keyword>
<evidence type="ECO:0000313" key="14">
    <source>
        <dbReference type="EMBL" id="GGB63825.1"/>
    </source>
</evidence>
<protein>
    <recommendedName>
        <fullName evidence="11">Glycine--tRNA ligase beta subunit</fullName>
        <ecNumber evidence="11">6.1.1.14</ecNumber>
    </recommendedName>
    <alternativeName>
        <fullName evidence="11">Glycyl-tRNA synthetase beta subunit</fullName>
        <shortName evidence="11">GlyRS</shortName>
    </alternativeName>
</protein>